<evidence type="ECO:0000313" key="2">
    <source>
        <dbReference type="EMBL" id="RJF85094.1"/>
    </source>
</evidence>
<sequence length="63" mass="6286">MCAALVVLLTGCAGSGAGIDTACGAFRPVYTSRADTLTDATAEQLLAHNRTGASLCGWTPTGV</sequence>
<keyword evidence="3" id="KW-1185">Reference proteome</keyword>
<gene>
    <name evidence="2" type="ORF">D3877_02015</name>
</gene>
<keyword evidence="1" id="KW-0732">Signal</keyword>
<dbReference type="EMBL" id="QYUL01000001">
    <property type="protein sequence ID" value="RJF85094.1"/>
    <property type="molecule type" value="Genomic_DNA"/>
</dbReference>
<feature type="chain" id="PRO_5019368428" description="Lipoprotein" evidence="1">
    <location>
        <begin position="18"/>
        <end position="63"/>
    </location>
</feature>
<comment type="caution">
    <text evidence="2">The sequence shown here is derived from an EMBL/GenBank/DDBJ whole genome shotgun (WGS) entry which is preliminary data.</text>
</comment>
<dbReference type="AlphaFoldDB" id="A0A418W559"/>
<name>A0A418W559_9PROT</name>
<proteinExistence type="predicted"/>
<accession>A0A418W559</accession>
<organism evidence="2 3">
    <name type="scientific">Azospirillum cavernae</name>
    <dbReference type="NCBI Taxonomy" id="2320860"/>
    <lineage>
        <taxon>Bacteria</taxon>
        <taxon>Pseudomonadati</taxon>
        <taxon>Pseudomonadota</taxon>
        <taxon>Alphaproteobacteria</taxon>
        <taxon>Rhodospirillales</taxon>
        <taxon>Azospirillaceae</taxon>
        <taxon>Azospirillum</taxon>
    </lineage>
</organism>
<evidence type="ECO:0000256" key="1">
    <source>
        <dbReference type="SAM" id="SignalP"/>
    </source>
</evidence>
<reference evidence="2 3" key="1">
    <citation type="submission" date="2018-09" db="EMBL/GenBank/DDBJ databases">
        <authorList>
            <person name="Zhu H."/>
        </authorList>
    </citation>
    <scope>NUCLEOTIDE SEQUENCE [LARGE SCALE GENOMIC DNA]</scope>
    <source>
        <strain evidence="2 3">K2W22B-5</strain>
    </source>
</reference>
<protein>
    <recommendedName>
        <fullName evidence="4">Lipoprotein</fullName>
    </recommendedName>
</protein>
<dbReference type="Proteomes" id="UP000283458">
    <property type="component" value="Unassembled WGS sequence"/>
</dbReference>
<feature type="signal peptide" evidence="1">
    <location>
        <begin position="1"/>
        <end position="17"/>
    </location>
</feature>
<evidence type="ECO:0008006" key="4">
    <source>
        <dbReference type="Google" id="ProtNLM"/>
    </source>
</evidence>
<evidence type="ECO:0000313" key="3">
    <source>
        <dbReference type="Proteomes" id="UP000283458"/>
    </source>
</evidence>